<proteinExistence type="predicted"/>
<keyword evidence="2" id="KW-1185">Reference proteome</keyword>
<name>A0AA35VRF1_LACSI</name>
<evidence type="ECO:0000313" key="1">
    <source>
        <dbReference type="EMBL" id="CAI9267952.1"/>
    </source>
</evidence>
<gene>
    <name evidence="1" type="ORF">LSALG_LOCUS8405</name>
</gene>
<dbReference type="AlphaFoldDB" id="A0AA35VRF1"/>
<accession>A0AA35VRF1</accession>
<protein>
    <submittedName>
        <fullName evidence="1">Uncharacterized protein</fullName>
    </submittedName>
</protein>
<reference evidence="1" key="1">
    <citation type="submission" date="2023-04" db="EMBL/GenBank/DDBJ databases">
        <authorList>
            <person name="Vijverberg K."/>
            <person name="Xiong W."/>
            <person name="Schranz E."/>
        </authorList>
    </citation>
    <scope>NUCLEOTIDE SEQUENCE</scope>
</reference>
<organism evidence="1 2">
    <name type="scientific">Lactuca saligna</name>
    <name type="common">Willowleaf lettuce</name>
    <dbReference type="NCBI Taxonomy" id="75948"/>
    <lineage>
        <taxon>Eukaryota</taxon>
        <taxon>Viridiplantae</taxon>
        <taxon>Streptophyta</taxon>
        <taxon>Embryophyta</taxon>
        <taxon>Tracheophyta</taxon>
        <taxon>Spermatophyta</taxon>
        <taxon>Magnoliopsida</taxon>
        <taxon>eudicotyledons</taxon>
        <taxon>Gunneridae</taxon>
        <taxon>Pentapetalae</taxon>
        <taxon>asterids</taxon>
        <taxon>campanulids</taxon>
        <taxon>Asterales</taxon>
        <taxon>Asteraceae</taxon>
        <taxon>Cichorioideae</taxon>
        <taxon>Cichorieae</taxon>
        <taxon>Lactucinae</taxon>
        <taxon>Lactuca</taxon>
    </lineage>
</organism>
<dbReference type="EMBL" id="OX465077">
    <property type="protein sequence ID" value="CAI9267952.1"/>
    <property type="molecule type" value="Genomic_DNA"/>
</dbReference>
<dbReference type="Proteomes" id="UP001177003">
    <property type="component" value="Chromosome 1"/>
</dbReference>
<evidence type="ECO:0000313" key="2">
    <source>
        <dbReference type="Proteomes" id="UP001177003"/>
    </source>
</evidence>
<sequence>MAIHGLVRDTESMEYFPQPSIPDSSCKIQYDGYMEGEDESDEVHDHIIGALRESLEEFDIKAKDFFKKIVSNGDLEIPLGRLAREAIGESQAKHLLEKITKKVGKKMKARNHDDFVVGERGASIDEELNQKLERFKVKTVNIGGDAVKEDKK</sequence>